<keyword evidence="1" id="KW-1133">Transmembrane helix</keyword>
<dbReference type="EMBL" id="CP022098">
    <property type="protein sequence ID" value="ATB37168.1"/>
    <property type="molecule type" value="Genomic_DNA"/>
</dbReference>
<protein>
    <submittedName>
        <fullName evidence="2">Uncharacterized protein</fullName>
    </submittedName>
</protein>
<keyword evidence="1" id="KW-0812">Transmembrane</keyword>
<evidence type="ECO:0000313" key="3">
    <source>
        <dbReference type="Proteomes" id="UP000217257"/>
    </source>
</evidence>
<organism evidence="2 3">
    <name type="scientific">Cystobacter fuscus</name>
    <dbReference type="NCBI Taxonomy" id="43"/>
    <lineage>
        <taxon>Bacteria</taxon>
        <taxon>Pseudomonadati</taxon>
        <taxon>Myxococcota</taxon>
        <taxon>Myxococcia</taxon>
        <taxon>Myxococcales</taxon>
        <taxon>Cystobacterineae</taxon>
        <taxon>Archangiaceae</taxon>
        <taxon>Cystobacter</taxon>
    </lineage>
</organism>
<keyword evidence="1" id="KW-0472">Membrane</keyword>
<dbReference type="RefSeq" id="WP_095985517.1">
    <property type="nucleotide sequence ID" value="NZ_CP022098.1"/>
</dbReference>
<reference evidence="2 3" key="1">
    <citation type="submission" date="2017-06" db="EMBL/GenBank/DDBJ databases">
        <title>Sequencing and comparative analysis of myxobacterial genomes.</title>
        <authorList>
            <person name="Rupp O."/>
            <person name="Goesmann A."/>
            <person name="Sogaard-Andersen L."/>
        </authorList>
    </citation>
    <scope>NUCLEOTIDE SEQUENCE [LARGE SCALE GENOMIC DNA]</scope>
    <source>
        <strain evidence="2 3">DSM 52655</strain>
    </source>
</reference>
<proteinExistence type="predicted"/>
<name>A0A250J0X9_9BACT</name>
<dbReference type="KEGG" id="cfus:CYFUS_002589"/>
<evidence type="ECO:0000313" key="2">
    <source>
        <dbReference type="EMBL" id="ATB37168.1"/>
    </source>
</evidence>
<dbReference type="AlphaFoldDB" id="A0A250J0X9"/>
<gene>
    <name evidence="2" type="ORF">CYFUS_002589</name>
</gene>
<accession>A0A250J0X9</accession>
<evidence type="ECO:0000256" key="1">
    <source>
        <dbReference type="SAM" id="Phobius"/>
    </source>
</evidence>
<sequence>MWKFFLLILMAWLSGIPGAGGLVLLVMFFLYLAYSIRYRGYYGRLSKEETKSLRLASAVDNNGMRSQWDVIPWPGTSKHVIRKWTWDRIALDTTIQNAMSEASKALTHASGELSKWIGEKAAGSSINPYSGTLAVIDQEHQKSHNPKTALALLHRVSSGYESWTNQAICTLGGTFIICAEAYKGEVKTAFQGKKKQEPRMKSGTVAETSRLTWKMGQLFLNPGTASIANFLNAVFARINPWDKHAIVTYKEKEYYAPTTMFGASATIMKVMNLCEALGLSDEQKVFVGYSVAMHWIDKYLNDNSWFLGGMFTPDRHSLIEALQGMYAHIENDPRKAAAVLVEMYEKADEARK</sequence>
<feature type="transmembrane region" description="Helical" evidence="1">
    <location>
        <begin position="6"/>
        <end position="34"/>
    </location>
</feature>
<dbReference type="Proteomes" id="UP000217257">
    <property type="component" value="Chromosome"/>
</dbReference>